<protein>
    <recommendedName>
        <fullName evidence="7">Sec16 Sec23-binding domain-containing protein</fullName>
    </recommendedName>
</protein>
<feature type="region of interest" description="Disordered" evidence="6">
    <location>
        <begin position="1361"/>
        <end position="1391"/>
    </location>
</feature>
<name>A0A9C7USQ1_9RHOD</name>
<feature type="compositionally biased region" description="Polar residues" evidence="6">
    <location>
        <begin position="1126"/>
        <end position="1143"/>
    </location>
</feature>
<reference evidence="8" key="1">
    <citation type="journal article" date="2022" name="Proc. Natl. Acad. Sci. U.S.A.">
        <title>Life cycle and functional genomics of the unicellular red alga Galdieria for elucidating algal and plant evolution and industrial use.</title>
        <authorList>
            <person name="Hirooka S."/>
            <person name="Itabashi T."/>
            <person name="Ichinose T.M."/>
            <person name="Onuma R."/>
            <person name="Fujiwara T."/>
            <person name="Yamashita S."/>
            <person name="Jong L.W."/>
            <person name="Tomita R."/>
            <person name="Iwane A.H."/>
            <person name="Miyagishima S.Y."/>
        </authorList>
    </citation>
    <scope>NUCLEOTIDE SEQUENCE</scope>
    <source>
        <strain evidence="8">NBRC 102759</strain>
    </source>
</reference>
<dbReference type="GO" id="GO:0012507">
    <property type="term" value="C:ER to Golgi transport vesicle membrane"/>
    <property type="evidence" value="ECO:0007669"/>
    <property type="project" value="TreeGrafter"/>
</dbReference>
<dbReference type="OrthoDB" id="1661410at2759"/>
<feature type="region of interest" description="Disordered" evidence="6">
    <location>
        <begin position="1095"/>
        <end position="1217"/>
    </location>
</feature>
<organism evidence="8 9">
    <name type="scientific">Galdieria partita</name>
    <dbReference type="NCBI Taxonomy" id="83374"/>
    <lineage>
        <taxon>Eukaryota</taxon>
        <taxon>Rhodophyta</taxon>
        <taxon>Bangiophyceae</taxon>
        <taxon>Galdieriales</taxon>
        <taxon>Galdieriaceae</taxon>
        <taxon>Galdieria</taxon>
    </lineage>
</organism>
<feature type="compositionally biased region" description="Basic and acidic residues" evidence="6">
    <location>
        <begin position="10"/>
        <end position="20"/>
    </location>
</feature>
<gene>
    <name evidence="8" type="ORF">GpartN1_g5854.t1</name>
</gene>
<evidence type="ECO:0000256" key="4">
    <source>
        <dbReference type="ARBA" id="ARBA00022824"/>
    </source>
</evidence>
<keyword evidence="5" id="KW-0931">ER-Golgi transport</keyword>
<accession>A0A9C7USQ1</accession>
<proteinExistence type="inferred from homology"/>
<feature type="region of interest" description="Disordered" evidence="6">
    <location>
        <begin position="1"/>
        <end position="20"/>
    </location>
</feature>
<evidence type="ECO:0000313" key="8">
    <source>
        <dbReference type="EMBL" id="GJQ14063.1"/>
    </source>
</evidence>
<feature type="domain" description="Sec16 Sec23-binding" evidence="7">
    <location>
        <begin position="788"/>
        <end position="1051"/>
    </location>
</feature>
<dbReference type="InterPro" id="IPR024298">
    <property type="entry name" value="Sec16_Sec23-bd"/>
</dbReference>
<feature type="compositionally biased region" description="Polar residues" evidence="6">
    <location>
        <begin position="1098"/>
        <end position="1118"/>
    </location>
</feature>
<evidence type="ECO:0000256" key="2">
    <source>
        <dbReference type="ARBA" id="ARBA00005927"/>
    </source>
</evidence>
<dbReference type="GO" id="GO:0007030">
    <property type="term" value="P:Golgi organization"/>
    <property type="evidence" value="ECO:0007669"/>
    <property type="project" value="TreeGrafter"/>
</dbReference>
<dbReference type="EMBL" id="BQMJ01000050">
    <property type="protein sequence ID" value="GJQ14063.1"/>
    <property type="molecule type" value="Genomic_DNA"/>
</dbReference>
<evidence type="ECO:0000256" key="6">
    <source>
        <dbReference type="SAM" id="MobiDB-lite"/>
    </source>
</evidence>
<comment type="subcellular location">
    <subcellularLocation>
        <location evidence="1">Endoplasmic reticulum</location>
    </subcellularLocation>
</comment>
<evidence type="ECO:0000313" key="9">
    <source>
        <dbReference type="Proteomes" id="UP001061958"/>
    </source>
</evidence>
<evidence type="ECO:0000256" key="1">
    <source>
        <dbReference type="ARBA" id="ARBA00004240"/>
    </source>
</evidence>
<evidence type="ECO:0000256" key="5">
    <source>
        <dbReference type="ARBA" id="ARBA00022892"/>
    </source>
</evidence>
<feature type="compositionally biased region" description="Basic and acidic residues" evidence="6">
    <location>
        <begin position="1173"/>
        <end position="1200"/>
    </location>
</feature>
<comment type="similarity">
    <text evidence="2">Belongs to the SEC16 family.</text>
</comment>
<keyword evidence="4" id="KW-0256">Endoplasmic reticulum</keyword>
<comment type="caution">
    <text evidence="8">The sequence shown here is derived from an EMBL/GenBank/DDBJ whole genome shotgun (WGS) entry which is preliminary data.</text>
</comment>
<dbReference type="GO" id="GO:0070971">
    <property type="term" value="C:endoplasmic reticulum exit site"/>
    <property type="evidence" value="ECO:0007669"/>
    <property type="project" value="TreeGrafter"/>
</dbReference>
<dbReference type="GO" id="GO:0070973">
    <property type="term" value="P:protein localization to endoplasmic reticulum exit site"/>
    <property type="evidence" value="ECO:0007669"/>
    <property type="project" value="TreeGrafter"/>
</dbReference>
<dbReference type="PANTHER" id="PTHR13402:SF6">
    <property type="entry name" value="SECRETORY 16, ISOFORM I"/>
    <property type="match status" value="1"/>
</dbReference>
<sequence length="1391" mass="154607">MYSSNIHIISQKEGEQHKEDDLTDIFAKPAESRNESSYQSGHTVWGQSQPFVDTTKPVHTGQTAALTVPTWKLSLEDSYKSGSQGTILEGSTENFLTSTQSVSTEKETVESQETTVPAQFASEFSYDSALERRRRLEAVIGAAKERAAKSFGSPSATAGESLVRQPAALVKNVEERSQRPKLTARAIRERLAASKYASFRTRSTAGSSVSSTTSLPFSRYNEELSQNLSRSPVTSRRKPVLDARLLTGSESHDANFHERFTSTSSVDDKIRSADELLSRLEMNTSSNFSRLVSHREHDKEEKPVAEKPLEMKSSQESILSSSVLPTNESSRRNMYTEAKQEAEIAFVDNSISPPGEREQSTFQFLDSGRMNTSDDLSSIFETKNPLEFQFSPFDVSAQAEFGSDINGKQMEQSLLNNQSSFEFPRSTTFSDSLEYSTKGQGHSSFPVDNWRNDEVFNSSNENLPLVTTSSSNMEDLSCIFEDKGPNDFPSCFLKEPPSSQFQSEAAKVEFEPVLFGISQGQVTVENSTYPTGNSSVGTLSYKPEKDPVFMKEEMEEIHLGGAEVAEDAVEQSHFRASLNNHSASLPSVSTDTRYTQASLDLSESSVPHLRSSLIFPEKHAIVCFGPQGYLLTSFPQIIPGFRVWNGREYVEDSSSTVVKPGAINIVSFIEMVEDTEEGFFECIRNLHEDSIYNLGTEPIKVFCEKIASSCRRHSESLLWNILKVLSSYSSETDYDSFRVELKSILCTKQQEGEFASTSTQFAKTGHVNDCNNRSLETLLSKSSKLEDVLQTAVVTENWAIALLLSKLVGSSLTENVTRQFVYSQLQEFPLIRFLVLLSNEVIPNLREMESVNWMTAARILFDCEASYRRKGLIAFGDYLSMHQSNIFASHCCYILAGTPIYSESFFSSRLTWEEKDPRMLLIGADPRSAVRASLTSIPSIMRTIFYVYLRENRLSIELSPFLLHLSYVLVETGRLVLAKHLCGFLVNKAHTLLKSNDPHFVSEAQRLTAVYYSYLEQLDDRLHRMVSDDSNEKGEHGVSLTRSLSKVFRSIAKTGSKKNLRPRSSSNSSWESFAAAAVSIIAPAEENDATCSMKHTRNSNMIPSSETTSTENIPSAISSPVRASESVAQGHQSNVSSTKQNSELMIERISPAGTPNKDTAHSKLATNQLPSKTDSRDDNFDLDRRAAEDRTKHTPNDSHDGAYSGSHEKKHSSRRSLSSFLMEKLTKIAGPKQANLGKENKFYYDEKLGRWVCEGGEENNEEAPPPPPSKLLDSSNASQFTYVKEPEEIQDDMHRAMSRRRWSARARYVDTFGQADQISGTKPPLVVPPSAATRQILKHSDASDISQLGVSMFTPAPIHGNSSDVGNADWNASTYSESSGNNVSDAFGTNN</sequence>
<dbReference type="Proteomes" id="UP001061958">
    <property type="component" value="Unassembled WGS sequence"/>
</dbReference>
<reference evidence="8" key="2">
    <citation type="submission" date="2022-01" db="EMBL/GenBank/DDBJ databases">
        <authorList>
            <person name="Hirooka S."/>
            <person name="Miyagishima S.Y."/>
        </authorList>
    </citation>
    <scope>NUCLEOTIDE SEQUENCE</scope>
    <source>
        <strain evidence="8">NBRC 102759</strain>
    </source>
</reference>
<feature type="compositionally biased region" description="Polar residues" evidence="6">
    <location>
        <begin position="35"/>
        <end position="50"/>
    </location>
</feature>
<evidence type="ECO:0000256" key="3">
    <source>
        <dbReference type="ARBA" id="ARBA00022448"/>
    </source>
</evidence>
<dbReference type="Pfam" id="PF12931">
    <property type="entry name" value="TPR_Sec16"/>
    <property type="match status" value="1"/>
</dbReference>
<evidence type="ECO:0000259" key="7">
    <source>
        <dbReference type="Pfam" id="PF12931"/>
    </source>
</evidence>
<keyword evidence="3" id="KW-0813">Transport</keyword>
<feature type="region of interest" description="Disordered" evidence="6">
    <location>
        <begin position="31"/>
        <end position="50"/>
    </location>
</feature>
<keyword evidence="9" id="KW-1185">Reference proteome</keyword>
<feature type="compositionally biased region" description="Basic and acidic residues" evidence="6">
    <location>
        <begin position="293"/>
        <end position="310"/>
    </location>
</feature>
<dbReference type="GO" id="GO:0016192">
    <property type="term" value="P:vesicle-mediated transport"/>
    <property type="evidence" value="ECO:0007669"/>
    <property type="project" value="UniProtKB-KW"/>
</dbReference>
<dbReference type="PANTHER" id="PTHR13402">
    <property type="entry name" value="RGPR-RELATED"/>
    <property type="match status" value="1"/>
</dbReference>
<feature type="region of interest" description="Disordered" evidence="6">
    <location>
        <begin position="288"/>
        <end position="331"/>
    </location>
</feature>